<reference evidence="15 16" key="1">
    <citation type="submission" date="2023-09" db="EMBL/GenBank/DDBJ databases">
        <title>Novel taxa isolated from Blanes Bay.</title>
        <authorList>
            <person name="Rey-Velasco X."/>
            <person name="Lucena T."/>
        </authorList>
    </citation>
    <scope>NUCLEOTIDE SEQUENCE [LARGE SCALE GENOMIC DNA]</scope>
    <source>
        <strain evidence="15 16">S334</strain>
    </source>
</reference>
<dbReference type="CDD" id="cd17920">
    <property type="entry name" value="DEXHc_RecQ"/>
    <property type="match status" value="1"/>
</dbReference>
<protein>
    <recommendedName>
        <fullName evidence="11">ATP-dependent DNA helicase RecQ</fullName>
        <ecNumber evidence="10">5.6.2.4</ecNumber>
    </recommendedName>
    <alternativeName>
        <fullName evidence="12">DNA 3'-5' helicase RecQ</fullName>
    </alternativeName>
</protein>
<dbReference type="NCBIfam" id="TIGR00614">
    <property type="entry name" value="recQ_fam"/>
    <property type="match status" value="1"/>
</dbReference>
<evidence type="ECO:0000256" key="5">
    <source>
        <dbReference type="ARBA" id="ARBA00022806"/>
    </source>
</evidence>
<dbReference type="Gene3D" id="3.40.50.300">
    <property type="entry name" value="P-loop containing nucleotide triphosphate hydrolases"/>
    <property type="match status" value="2"/>
</dbReference>
<keyword evidence="6" id="KW-0067">ATP-binding</keyword>
<dbReference type="Proteomes" id="UP001250656">
    <property type="component" value="Unassembled WGS sequence"/>
</dbReference>
<dbReference type="SMART" id="SM00490">
    <property type="entry name" value="HELICc"/>
    <property type="match status" value="1"/>
</dbReference>
<dbReference type="RefSeq" id="WP_314016329.1">
    <property type="nucleotide sequence ID" value="NZ_JAVTTP010000001.1"/>
</dbReference>
<organism evidence="15 16">
    <name type="scientific">Pricia mediterranea</name>
    <dbReference type="NCBI Taxonomy" id="3076079"/>
    <lineage>
        <taxon>Bacteria</taxon>
        <taxon>Pseudomonadati</taxon>
        <taxon>Bacteroidota</taxon>
        <taxon>Flavobacteriia</taxon>
        <taxon>Flavobacteriales</taxon>
        <taxon>Flavobacteriaceae</taxon>
        <taxon>Pricia</taxon>
    </lineage>
</organism>
<dbReference type="InterPro" id="IPR032284">
    <property type="entry name" value="RecQ_Zn-bd"/>
</dbReference>
<dbReference type="PANTHER" id="PTHR13710">
    <property type="entry name" value="DNA HELICASE RECQ FAMILY MEMBER"/>
    <property type="match status" value="1"/>
</dbReference>
<dbReference type="InterPro" id="IPR014001">
    <property type="entry name" value="Helicase_ATP-bd"/>
</dbReference>
<evidence type="ECO:0000256" key="7">
    <source>
        <dbReference type="ARBA" id="ARBA00023125"/>
    </source>
</evidence>
<accession>A0ABU3L8L3</accession>
<name>A0ABU3L8L3_9FLAO</name>
<evidence type="ECO:0000256" key="9">
    <source>
        <dbReference type="ARBA" id="ARBA00034617"/>
    </source>
</evidence>
<evidence type="ECO:0000256" key="2">
    <source>
        <dbReference type="ARBA" id="ARBA00022723"/>
    </source>
</evidence>
<evidence type="ECO:0000256" key="6">
    <source>
        <dbReference type="ARBA" id="ARBA00022840"/>
    </source>
</evidence>
<evidence type="ECO:0000313" key="15">
    <source>
        <dbReference type="EMBL" id="MDT7830074.1"/>
    </source>
</evidence>
<keyword evidence="16" id="KW-1185">Reference proteome</keyword>
<dbReference type="SMART" id="SM00487">
    <property type="entry name" value="DEXDc"/>
    <property type="match status" value="1"/>
</dbReference>
<dbReference type="Pfam" id="PF16124">
    <property type="entry name" value="RecQ_Zn_bind"/>
    <property type="match status" value="1"/>
</dbReference>
<dbReference type="InterPro" id="IPR027417">
    <property type="entry name" value="P-loop_NTPase"/>
</dbReference>
<proteinExistence type="inferred from homology"/>
<dbReference type="Pfam" id="PF00270">
    <property type="entry name" value="DEAD"/>
    <property type="match status" value="1"/>
</dbReference>
<dbReference type="SUPFAM" id="SSF52540">
    <property type="entry name" value="P-loop containing nucleoside triphosphate hydrolases"/>
    <property type="match status" value="1"/>
</dbReference>
<feature type="domain" description="Helicase C-terminal" evidence="14">
    <location>
        <begin position="218"/>
        <end position="376"/>
    </location>
</feature>
<evidence type="ECO:0000259" key="13">
    <source>
        <dbReference type="PROSITE" id="PS51192"/>
    </source>
</evidence>
<dbReference type="PROSITE" id="PS51192">
    <property type="entry name" value="HELICASE_ATP_BIND_1"/>
    <property type="match status" value="1"/>
</dbReference>
<evidence type="ECO:0000256" key="12">
    <source>
        <dbReference type="ARBA" id="ARBA00044550"/>
    </source>
</evidence>
<dbReference type="InterPro" id="IPR036388">
    <property type="entry name" value="WH-like_DNA-bd_sf"/>
</dbReference>
<keyword evidence="3" id="KW-0547">Nucleotide-binding</keyword>
<dbReference type="GO" id="GO:0004386">
    <property type="term" value="F:helicase activity"/>
    <property type="evidence" value="ECO:0007669"/>
    <property type="project" value="UniProtKB-KW"/>
</dbReference>
<keyword evidence="8" id="KW-0413">Isomerase</keyword>
<dbReference type="PANTHER" id="PTHR13710:SF105">
    <property type="entry name" value="ATP-DEPENDENT DNA HELICASE Q1"/>
    <property type="match status" value="1"/>
</dbReference>
<dbReference type="Gene3D" id="1.10.10.10">
    <property type="entry name" value="Winged helix-like DNA-binding domain superfamily/Winged helix DNA-binding domain"/>
    <property type="match status" value="1"/>
</dbReference>
<comment type="caution">
    <text evidence="15">The sequence shown here is derived from an EMBL/GenBank/DDBJ whole genome shotgun (WGS) entry which is preliminary data.</text>
</comment>
<dbReference type="Pfam" id="PF00271">
    <property type="entry name" value="Helicase_C"/>
    <property type="match status" value="1"/>
</dbReference>
<dbReference type="EC" id="5.6.2.4" evidence="10"/>
<dbReference type="EMBL" id="JAVTTP010000001">
    <property type="protein sequence ID" value="MDT7830074.1"/>
    <property type="molecule type" value="Genomic_DNA"/>
</dbReference>
<evidence type="ECO:0000256" key="3">
    <source>
        <dbReference type="ARBA" id="ARBA00022741"/>
    </source>
</evidence>
<keyword evidence="4" id="KW-0378">Hydrolase</keyword>
<evidence type="ECO:0000256" key="4">
    <source>
        <dbReference type="ARBA" id="ARBA00022801"/>
    </source>
</evidence>
<dbReference type="InterPro" id="IPR001650">
    <property type="entry name" value="Helicase_C-like"/>
</dbReference>
<comment type="similarity">
    <text evidence="1">Belongs to the helicase family. RecQ subfamily.</text>
</comment>
<gene>
    <name evidence="15" type="ORF">RQM65_15510</name>
</gene>
<evidence type="ECO:0000256" key="10">
    <source>
        <dbReference type="ARBA" id="ARBA00034808"/>
    </source>
</evidence>
<dbReference type="PROSITE" id="PS51194">
    <property type="entry name" value="HELICASE_CTER"/>
    <property type="match status" value="1"/>
</dbReference>
<keyword evidence="7" id="KW-0238">DNA-binding</keyword>
<evidence type="ECO:0000256" key="1">
    <source>
        <dbReference type="ARBA" id="ARBA00005446"/>
    </source>
</evidence>
<keyword evidence="2" id="KW-0479">Metal-binding</keyword>
<evidence type="ECO:0000259" key="14">
    <source>
        <dbReference type="PROSITE" id="PS51194"/>
    </source>
</evidence>
<dbReference type="InterPro" id="IPR011545">
    <property type="entry name" value="DEAD/DEAH_box_helicase_dom"/>
</dbReference>
<feature type="domain" description="Helicase ATP-binding" evidence="13">
    <location>
        <begin position="26"/>
        <end position="194"/>
    </location>
</feature>
<dbReference type="InterPro" id="IPR004589">
    <property type="entry name" value="DNA_helicase_ATP-dep_RecQ"/>
</dbReference>
<keyword evidence="5 15" id="KW-0347">Helicase</keyword>
<evidence type="ECO:0000313" key="16">
    <source>
        <dbReference type="Proteomes" id="UP001250656"/>
    </source>
</evidence>
<sequence>MHKNPEEILREFWGFTAFKGSQKRIIEAVLSRRDVLALMPTGGGKSLCFQIPALARDGLCIVVSPLIALIQDQVNNLKLRGIKAMALTGGIPFDELITALDNCRYGGYKFVYISPERLQQELVQDKIQQMNVNLIAIDEAHCISQWGHDFRPAYLECGHLRELLPETPIIALTATATNRVEQDIVENLGLTEPMTVKDSFFRPNIAFEVLRCEDKHYRLEQCFAESGQSGIVYVRTRKMTQDVARFLNANGCTSDFFHGGIPKKEKQEKLNLWLNNRIQVMVATNAFGMGVDKPDVRTVVHFQVPDCLENYYQEAGRAGRDGAPAKALLLTNDFDVAQMRQQFLGALPDAAFLKKVYNKLNNYFQISFGESTNEIFQFPFRDFISAYGLNSFLTYNALRILDRYSVIALSESFFKKTEIRFIVSQPQIFDYLEKNRESVPIIQSILRTYGGIFDFETKIDPDLIARKTNTSENKVFALLEKFNKDEIIDYRSQKTDLEITFLVPRDDDRTINVFAQQVEDRNRIKVEKVDRMIGYLNNDTICRSVQILDYFGEEKIENCGLCDVCRRKNAKTVDFKGIAKQLRETLGDKSYSSRVLIRLLDHDEASVLKTLQLMLENGDIKVNTRNEYEMVVGR</sequence>
<evidence type="ECO:0000256" key="8">
    <source>
        <dbReference type="ARBA" id="ARBA00023235"/>
    </source>
</evidence>
<comment type="catalytic activity">
    <reaction evidence="9">
        <text>Couples ATP hydrolysis with the unwinding of duplex DNA by translocating in the 3'-5' direction.</text>
        <dbReference type="EC" id="5.6.2.4"/>
    </reaction>
</comment>
<evidence type="ECO:0000256" key="11">
    <source>
        <dbReference type="ARBA" id="ARBA00044535"/>
    </source>
</evidence>